<dbReference type="PANTHER" id="PTHR42085">
    <property type="entry name" value="F-BOX DOMAIN-CONTAINING PROTEIN"/>
    <property type="match status" value="1"/>
</dbReference>
<gene>
    <name evidence="3" type="ORF">D0859_06997</name>
    <name evidence="2" type="ORF">D0860_06120</name>
</gene>
<reference evidence="4 5" key="1">
    <citation type="journal article" date="2018" name="BMC Genomics">
        <title>Genomic evidence for intraspecific hybridization in a clonal and extremely halotolerant yeast.</title>
        <authorList>
            <person name="Gostincar C."/>
            <person name="Stajich J.E."/>
            <person name="Zupancic J."/>
            <person name="Zalar P."/>
            <person name="Gunde-Cimerman N."/>
        </authorList>
    </citation>
    <scope>NUCLEOTIDE SEQUENCE [LARGE SCALE GENOMIC DNA]</scope>
    <source>
        <strain evidence="3 5">EXF-120</strain>
        <strain evidence="2 4">EXF-562</strain>
    </source>
</reference>
<name>A0A3M7GV78_HORWE</name>
<accession>A0A3M7GV78</accession>
<evidence type="ECO:0000313" key="3">
    <source>
        <dbReference type="EMBL" id="RMZ28934.1"/>
    </source>
</evidence>
<keyword evidence="1" id="KW-0175">Coiled coil</keyword>
<dbReference type="Proteomes" id="UP000280598">
    <property type="component" value="Unassembled WGS sequence"/>
</dbReference>
<dbReference type="PANTHER" id="PTHR42085:SF1">
    <property type="entry name" value="F-BOX DOMAIN-CONTAINING PROTEIN"/>
    <property type="match status" value="1"/>
</dbReference>
<dbReference type="InterPro" id="IPR038883">
    <property type="entry name" value="AN11006-like"/>
</dbReference>
<protein>
    <submittedName>
        <fullName evidence="2">Uncharacterized protein</fullName>
    </submittedName>
</protein>
<evidence type="ECO:0000313" key="2">
    <source>
        <dbReference type="EMBL" id="RMZ05041.1"/>
    </source>
</evidence>
<comment type="caution">
    <text evidence="2">The sequence shown here is derived from an EMBL/GenBank/DDBJ whole genome shotgun (WGS) entry which is preliminary data.</text>
</comment>
<dbReference type="AlphaFoldDB" id="A0A3M7GV78"/>
<organism evidence="2 4">
    <name type="scientific">Hortaea werneckii</name>
    <name type="common">Black yeast</name>
    <name type="synonym">Cladosporium werneckii</name>
    <dbReference type="NCBI Taxonomy" id="91943"/>
    <lineage>
        <taxon>Eukaryota</taxon>
        <taxon>Fungi</taxon>
        <taxon>Dikarya</taxon>
        <taxon>Ascomycota</taxon>
        <taxon>Pezizomycotina</taxon>
        <taxon>Dothideomycetes</taxon>
        <taxon>Dothideomycetidae</taxon>
        <taxon>Mycosphaerellales</taxon>
        <taxon>Teratosphaeriaceae</taxon>
        <taxon>Hortaea</taxon>
    </lineage>
</organism>
<sequence>MAAIGDQDNHTLTTAEGSQKPCGLLELPPELRNNIYELCFESAVDDKRANFNAPTPPGFAILQTCRQIHDEAIQIYQVADRKYWSNTHFWIEERTYKQAKAGAESMRPEKVHLMNKITIKYPSKELPISMHCVTRESVSPSVVAWTESLTPGNSAHFHKLVMRDETELQMQRAEQKCLNKQELLELLSALNRSYWVIAK</sequence>
<proteinExistence type="predicted"/>
<feature type="coiled-coil region" evidence="1">
    <location>
        <begin position="163"/>
        <end position="190"/>
    </location>
</feature>
<evidence type="ECO:0000313" key="5">
    <source>
        <dbReference type="Proteomes" id="UP000281677"/>
    </source>
</evidence>
<dbReference type="OrthoDB" id="5413827at2759"/>
<dbReference type="VEuPathDB" id="FungiDB:BTJ68_05614"/>
<evidence type="ECO:0000256" key="1">
    <source>
        <dbReference type="SAM" id="Coils"/>
    </source>
</evidence>
<evidence type="ECO:0000313" key="4">
    <source>
        <dbReference type="Proteomes" id="UP000280598"/>
    </source>
</evidence>
<dbReference type="Proteomes" id="UP000281677">
    <property type="component" value="Unassembled WGS sequence"/>
</dbReference>
<dbReference type="EMBL" id="QWIT01000185">
    <property type="protein sequence ID" value="RMZ28934.1"/>
    <property type="molecule type" value="Genomic_DNA"/>
</dbReference>
<dbReference type="EMBL" id="QWIS01000134">
    <property type="protein sequence ID" value="RMZ05041.1"/>
    <property type="molecule type" value="Genomic_DNA"/>
</dbReference>